<dbReference type="GO" id="GO:0003700">
    <property type="term" value="F:DNA-binding transcription factor activity"/>
    <property type="evidence" value="ECO:0007669"/>
    <property type="project" value="InterPro"/>
</dbReference>
<dbReference type="EMBL" id="CP000482">
    <property type="protein sequence ID" value="ABL00865.1"/>
    <property type="molecule type" value="Genomic_DNA"/>
</dbReference>
<dbReference type="Pfam" id="PF01047">
    <property type="entry name" value="MarR"/>
    <property type="match status" value="1"/>
</dbReference>
<dbReference type="OrthoDB" id="195851at2"/>
<keyword evidence="1" id="KW-0805">Transcription regulation</keyword>
<dbReference type="InterPro" id="IPR023187">
    <property type="entry name" value="Tscrpt_reg_MarR-type_CS"/>
</dbReference>
<evidence type="ECO:0000259" key="4">
    <source>
        <dbReference type="PROSITE" id="PS50995"/>
    </source>
</evidence>
<evidence type="ECO:0000256" key="1">
    <source>
        <dbReference type="ARBA" id="ARBA00023015"/>
    </source>
</evidence>
<evidence type="ECO:0000313" key="5">
    <source>
        <dbReference type="EMBL" id="ABL00865.1"/>
    </source>
</evidence>
<keyword evidence="2" id="KW-0238">DNA-binding</keyword>
<gene>
    <name evidence="5" type="ordered locus">Ppro_3272</name>
</gene>
<dbReference type="InterPro" id="IPR036388">
    <property type="entry name" value="WH-like_DNA-bd_sf"/>
</dbReference>
<protein>
    <submittedName>
        <fullName evidence="5">Transcriptional regulator, MarR family</fullName>
    </submittedName>
</protein>
<dbReference type="Gene3D" id="1.10.10.10">
    <property type="entry name" value="Winged helix-like DNA-binding domain superfamily/Winged helix DNA-binding domain"/>
    <property type="match status" value="1"/>
</dbReference>
<dbReference type="SMART" id="SM00347">
    <property type="entry name" value="HTH_MARR"/>
    <property type="match status" value="1"/>
</dbReference>
<dbReference type="STRING" id="338966.Ppro_3272"/>
<name>A1AU44_PELPD</name>
<keyword evidence="3" id="KW-0804">Transcription</keyword>
<dbReference type="InterPro" id="IPR000835">
    <property type="entry name" value="HTH_MarR-typ"/>
</dbReference>
<dbReference type="SUPFAM" id="SSF46785">
    <property type="entry name" value="Winged helix' DNA-binding domain"/>
    <property type="match status" value="1"/>
</dbReference>
<dbReference type="Proteomes" id="UP000006732">
    <property type="component" value="Chromosome"/>
</dbReference>
<sequence>MDDRKEVIGDIIDNLRRIYQAVSAYSKDVVRDTGLTAPQLWALKILKCESPLMVSVLARRMCLHPATVVGILDRLEAKELVTRVRSRQDRRVVELNLTESGEKILADAPEVAQSMLIKGLDTLSDEQRRCVREGMELVVRILAAEGIKPLPLQA</sequence>
<reference evidence="5 6" key="1">
    <citation type="submission" date="2006-10" db="EMBL/GenBank/DDBJ databases">
        <title>Complete sequence of chromosome of Pelobacter propionicus DSM 2379.</title>
        <authorList>
            <consortium name="US DOE Joint Genome Institute"/>
            <person name="Copeland A."/>
            <person name="Lucas S."/>
            <person name="Lapidus A."/>
            <person name="Barry K."/>
            <person name="Detter J.C."/>
            <person name="Glavina del Rio T."/>
            <person name="Hammon N."/>
            <person name="Israni S."/>
            <person name="Dalin E."/>
            <person name="Tice H."/>
            <person name="Pitluck S."/>
            <person name="Saunders E."/>
            <person name="Brettin T."/>
            <person name="Bruce D."/>
            <person name="Han C."/>
            <person name="Tapia R."/>
            <person name="Schmutz J."/>
            <person name="Larimer F."/>
            <person name="Land M."/>
            <person name="Hauser L."/>
            <person name="Kyrpides N."/>
            <person name="Kim E."/>
            <person name="Lovley D."/>
            <person name="Richardson P."/>
        </authorList>
    </citation>
    <scope>NUCLEOTIDE SEQUENCE [LARGE SCALE GENOMIC DNA]</scope>
    <source>
        <strain evidence="6">DSM 2379 / NBRC 103807 / OttBd1</strain>
    </source>
</reference>
<dbReference type="PROSITE" id="PS50995">
    <property type="entry name" value="HTH_MARR_2"/>
    <property type="match status" value="1"/>
</dbReference>
<dbReference type="InterPro" id="IPR036390">
    <property type="entry name" value="WH_DNA-bd_sf"/>
</dbReference>
<organism evidence="5 6">
    <name type="scientific">Pelobacter propionicus (strain DSM 2379 / NBRC 103807 / OttBd1)</name>
    <dbReference type="NCBI Taxonomy" id="338966"/>
    <lineage>
        <taxon>Bacteria</taxon>
        <taxon>Pseudomonadati</taxon>
        <taxon>Thermodesulfobacteriota</taxon>
        <taxon>Desulfuromonadia</taxon>
        <taxon>Desulfuromonadales</taxon>
        <taxon>Desulfuromonadaceae</taxon>
        <taxon>Pelobacter</taxon>
    </lineage>
</organism>
<evidence type="ECO:0000313" key="6">
    <source>
        <dbReference type="Proteomes" id="UP000006732"/>
    </source>
</evidence>
<feature type="domain" description="HTH marR-type" evidence="4">
    <location>
        <begin position="8"/>
        <end position="143"/>
    </location>
</feature>
<dbReference type="HOGENOM" id="CLU_083287_1_1_7"/>
<dbReference type="KEGG" id="ppd:Ppro_3272"/>
<dbReference type="GO" id="GO:0003677">
    <property type="term" value="F:DNA binding"/>
    <property type="evidence" value="ECO:0007669"/>
    <property type="project" value="UniProtKB-KW"/>
</dbReference>
<evidence type="ECO:0000256" key="3">
    <source>
        <dbReference type="ARBA" id="ARBA00023163"/>
    </source>
</evidence>
<accession>A1AU44</accession>
<proteinExistence type="predicted"/>
<evidence type="ECO:0000256" key="2">
    <source>
        <dbReference type="ARBA" id="ARBA00023125"/>
    </source>
</evidence>
<dbReference type="PRINTS" id="PR00598">
    <property type="entry name" value="HTHMARR"/>
</dbReference>
<dbReference type="AlphaFoldDB" id="A1AU44"/>
<dbReference type="PANTHER" id="PTHR42756">
    <property type="entry name" value="TRANSCRIPTIONAL REGULATOR, MARR"/>
    <property type="match status" value="1"/>
</dbReference>
<dbReference type="RefSeq" id="WP_011737082.1">
    <property type="nucleotide sequence ID" value="NC_008609.1"/>
</dbReference>
<dbReference type="PANTHER" id="PTHR42756:SF1">
    <property type="entry name" value="TRANSCRIPTIONAL REPRESSOR OF EMRAB OPERON"/>
    <property type="match status" value="1"/>
</dbReference>
<keyword evidence="6" id="KW-1185">Reference proteome</keyword>
<dbReference type="eggNOG" id="COG1846">
    <property type="taxonomic scope" value="Bacteria"/>
</dbReference>
<dbReference type="PROSITE" id="PS01117">
    <property type="entry name" value="HTH_MARR_1"/>
    <property type="match status" value="1"/>
</dbReference>